<feature type="region of interest" description="Disordered" evidence="1">
    <location>
        <begin position="1"/>
        <end position="22"/>
    </location>
</feature>
<gene>
    <name evidence="2" type="ORF">M427DRAFT_60544</name>
</gene>
<dbReference type="Proteomes" id="UP000070544">
    <property type="component" value="Unassembled WGS sequence"/>
</dbReference>
<organism evidence="2 3">
    <name type="scientific">Gonapodya prolifera (strain JEL478)</name>
    <name type="common">Monoblepharis prolifera</name>
    <dbReference type="NCBI Taxonomy" id="1344416"/>
    <lineage>
        <taxon>Eukaryota</taxon>
        <taxon>Fungi</taxon>
        <taxon>Fungi incertae sedis</taxon>
        <taxon>Chytridiomycota</taxon>
        <taxon>Chytridiomycota incertae sedis</taxon>
        <taxon>Monoblepharidomycetes</taxon>
        <taxon>Monoblepharidales</taxon>
        <taxon>Gonapodyaceae</taxon>
        <taxon>Gonapodya</taxon>
    </lineage>
</organism>
<keyword evidence="3" id="KW-1185">Reference proteome</keyword>
<dbReference type="PANTHER" id="PTHR20873:SF0">
    <property type="entry name" value="L-SERYL-TRNA(SEC) KINASE"/>
    <property type="match status" value="1"/>
</dbReference>
<feature type="region of interest" description="Disordered" evidence="1">
    <location>
        <begin position="60"/>
        <end position="79"/>
    </location>
</feature>
<reference evidence="2 3" key="1">
    <citation type="journal article" date="2015" name="Genome Biol. Evol.">
        <title>Phylogenomic analyses indicate that early fungi evolved digesting cell walls of algal ancestors of land plants.</title>
        <authorList>
            <person name="Chang Y."/>
            <person name="Wang S."/>
            <person name="Sekimoto S."/>
            <person name="Aerts A.L."/>
            <person name="Choi C."/>
            <person name="Clum A."/>
            <person name="LaButti K.M."/>
            <person name="Lindquist E.A."/>
            <person name="Yee Ngan C."/>
            <person name="Ohm R.A."/>
            <person name="Salamov A.A."/>
            <person name="Grigoriev I.V."/>
            <person name="Spatafora J.W."/>
            <person name="Berbee M.L."/>
        </authorList>
    </citation>
    <scope>NUCLEOTIDE SEQUENCE [LARGE SCALE GENOMIC DNA]</scope>
    <source>
        <strain evidence="2 3">JEL478</strain>
    </source>
</reference>
<evidence type="ECO:0000313" key="3">
    <source>
        <dbReference type="Proteomes" id="UP000070544"/>
    </source>
</evidence>
<evidence type="ECO:0000256" key="1">
    <source>
        <dbReference type="SAM" id="MobiDB-lite"/>
    </source>
</evidence>
<dbReference type="GO" id="GO:0016301">
    <property type="term" value="F:kinase activity"/>
    <property type="evidence" value="ECO:0007669"/>
    <property type="project" value="TreeGrafter"/>
</dbReference>
<proteinExistence type="predicted"/>
<sequence length="316" mass="34747">MDPSQSHQPINSASAATPTPAIPRPPELAILVVALSGLPGAGKTSLCRAIAAHVKLRENVSGPRQEQEREKAAFDRGHPSGGAIHAIHIEFDAMMERWRTPGLAAAPTTGHESEDVVRALKSSGGRRIGERKDEKGDWVCDFLVTGGGVVPRKDVPASHIIFLDESSFYKSMKHEVFQMCRRNHAAFLSLHLPIPPAVANARNSQREQILSPTLPHRKSSSAHYVTIARDWDRREQEMEDAERSKTQSRSETAESFLYQLNIRLNRVVGSGDFLRNVRAEIASSEGGEGGESGSWCSLADYVQRFESELQSRGLPL</sequence>
<protein>
    <recommendedName>
        <fullName evidence="4">P-loop containing nucleoside triphosphate hydrolase protein</fullName>
    </recommendedName>
</protein>
<dbReference type="GO" id="GO:0000049">
    <property type="term" value="F:tRNA binding"/>
    <property type="evidence" value="ECO:0007669"/>
    <property type="project" value="TreeGrafter"/>
</dbReference>
<dbReference type="STRING" id="1344416.A0A139A404"/>
<feature type="compositionally biased region" description="Low complexity" evidence="1">
    <location>
        <begin position="9"/>
        <end position="19"/>
    </location>
</feature>
<dbReference type="EMBL" id="KQ965800">
    <property type="protein sequence ID" value="KXS11520.1"/>
    <property type="molecule type" value="Genomic_DNA"/>
</dbReference>
<dbReference type="InterPro" id="IPR027417">
    <property type="entry name" value="P-loop_NTPase"/>
</dbReference>
<dbReference type="OrthoDB" id="6362633at2759"/>
<dbReference type="InterPro" id="IPR052648">
    <property type="entry name" value="Ser-tRNA(Sec)_kinase"/>
</dbReference>
<accession>A0A139A404</accession>
<dbReference type="SUPFAM" id="SSF52540">
    <property type="entry name" value="P-loop containing nucleoside triphosphate hydrolases"/>
    <property type="match status" value="1"/>
</dbReference>
<name>A0A139A404_GONPJ</name>
<feature type="compositionally biased region" description="Basic and acidic residues" evidence="1">
    <location>
        <begin position="65"/>
        <end position="78"/>
    </location>
</feature>
<dbReference type="AlphaFoldDB" id="A0A139A404"/>
<evidence type="ECO:0008006" key="4">
    <source>
        <dbReference type="Google" id="ProtNLM"/>
    </source>
</evidence>
<dbReference type="PANTHER" id="PTHR20873">
    <property type="entry name" value="L-SERYL-TRNA(SEC) KINASE"/>
    <property type="match status" value="1"/>
</dbReference>
<dbReference type="Gene3D" id="3.40.50.300">
    <property type="entry name" value="P-loop containing nucleotide triphosphate hydrolases"/>
    <property type="match status" value="1"/>
</dbReference>
<evidence type="ECO:0000313" key="2">
    <source>
        <dbReference type="EMBL" id="KXS11520.1"/>
    </source>
</evidence>